<dbReference type="EMBL" id="FOCC01000010">
    <property type="protein sequence ID" value="SEM82857.1"/>
    <property type="molecule type" value="Genomic_DNA"/>
</dbReference>
<keyword evidence="4 6" id="KW-1133">Transmembrane helix</keyword>
<gene>
    <name evidence="8" type="ORF">SAMN05216431_1101</name>
</gene>
<keyword evidence="3 6" id="KW-0812">Transmembrane</keyword>
<dbReference type="CDD" id="cd18773">
    <property type="entry name" value="PDC1_HK_sensor"/>
    <property type="match status" value="1"/>
</dbReference>
<dbReference type="Pfam" id="PF02743">
    <property type="entry name" value="dCache_1"/>
    <property type="match status" value="1"/>
</dbReference>
<organism evidence="8 9">
    <name type="scientific">Ligilactobacillus ruminis</name>
    <dbReference type="NCBI Taxonomy" id="1623"/>
    <lineage>
        <taxon>Bacteria</taxon>
        <taxon>Bacillati</taxon>
        <taxon>Bacillota</taxon>
        <taxon>Bacilli</taxon>
        <taxon>Lactobacillales</taxon>
        <taxon>Lactobacillaceae</taxon>
        <taxon>Ligilactobacillus</taxon>
    </lineage>
</organism>
<keyword evidence="5 6" id="KW-0472">Membrane</keyword>
<sequence length="262" mass="28815">MKNKKNKSLGTTIMWLMLMVGLIPLLVSGFGSYHSLRNHLIERNNFSKQGAVDLLQEERAHLQNSTAKTIKKAAKDASFKSGNMDSKTLKATAQAMLNTNDAITSITVGNSNGKFMGVSTLPPLPADYKVKTRTWYKQAVKHMNTIQWSLPYKDATTGDYYLTASYAFKDRTGRTTVLGFDVNFNTIERPINQLKIGKTGRAVLCSDQGVAIASASPIKDKRYARGASLKSLATYQAVKNSKKRKGFVTIKGASKVAGVYFN</sequence>
<evidence type="ECO:0000256" key="6">
    <source>
        <dbReference type="SAM" id="Phobius"/>
    </source>
</evidence>
<feature type="domain" description="Cache" evidence="7">
    <location>
        <begin position="81"/>
        <end position="230"/>
    </location>
</feature>
<reference evidence="8 9" key="1">
    <citation type="submission" date="2016-10" db="EMBL/GenBank/DDBJ databases">
        <authorList>
            <person name="Varghese N."/>
            <person name="Submissions S."/>
        </authorList>
    </citation>
    <scope>NUCLEOTIDE SEQUENCE [LARGE SCALE GENOMIC DNA]</scope>
    <source>
        <strain evidence="8 9">WC1T17</strain>
    </source>
</reference>
<evidence type="ECO:0000256" key="3">
    <source>
        <dbReference type="ARBA" id="ARBA00022692"/>
    </source>
</evidence>
<evidence type="ECO:0000313" key="9">
    <source>
        <dbReference type="Proteomes" id="UP000182089"/>
    </source>
</evidence>
<evidence type="ECO:0000256" key="4">
    <source>
        <dbReference type="ARBA" id="ARBA00022989"/>
    </source>
</evidence>
<dbReference type="SUPFAM" id="SSF103190">
    <property type="entry name" value="Sensory domain-like"/>
    <property type="match status" value="1"/>
</dbReference>
<evidence type="ECO:0000313" key="8">
    <source>
        <dbReference type="EMBL" id="SEM82857.1"/>
    </source>
</evidence>
<keyword evidence="2" id="KW-1003">Cell membrane</keyword>
<proteinExistence type="predicted"/>
<evidence type="ECO:0000256" key="1">
    <source>
        <dbReference type="ARBA" id="ARBA00004651"/>
    </source>
</evidence>
<dbReference type="Gene3D" id="3.30.450.20">
    <property type="entry name" value="PAS domain"/>
    <property type="match status" value="1"/>
</dbReference>
<comment type="caution">
    <text evidence="8">The sequence shown here is derived from an EMBL/GenBank/DDBJ whole genome shotgun (WGS) entry which is preliminary data.</text>
</comment>
<comment type="subcellular location">
    <subcellularLocation>
        <location evidence="1">Cell membrane</location>
        <topology evidence="1">Multi-pass membrane protein</topology>
    </subcellularLocation>
</comment>
<accession>A0ABY1ACM6</accession>
<evidence type="ECO:0000256" key="2">
    <source>
        <dbReference type="ARBA" id="ARBA00022475"/>
    </source>
</evidence>
<feature type="transmembrane region" description="Helical" evidence="6">
    <location>
        <begin position="12"/>
        <end position="33"/>
    </location>
</feature>
<evidence type="ECO:0000259" key="7">
    <source>
        <dbReference type="Pfam" id="PF02743"/>
    </source>
</evidence>
<evidence type="ECO:0000256" key="5">
    <source>
        <dbReference type="ARBA" id="ARBA00023136"/>
    </source>
</evidence>
<dbReference type="InterPro" id="IPR029151">
    <property type="entry name" value="Sensor-like_sf"/>
</dbReference>
<feature type="non-terminal residue" evidence="8">
    <location>
        <position position="262"/>
    </location>
</feature>
<name>A0ABY1ACM6_9LACO</name>
<protein>
    <submittedName>
        <fullName evidence="8">Methyl-accepting chemotaxis protein</fullName>
    </submittedName>
</protein>
<dbReference type="InterPro" id="IPR033479">
    <property type="entry name" value="dCache_1"/>
</dbReference>
<dbReference type="Proteomes" id="UP000182089">
    <property type="component" value="Unassembled WGS sequence"/>
</dbReference>